<evidence type="ECO:0000313" key="1">
    <source>
        <dbReference type="EMBL" id="MFC7191449.1"/>
    </source>
</evidence>
<sequence>MDWSLDRHLQRRMALTLLALAALTTAFATSITVFLAWGSNGLVDYSVFNCPSNTGSLSVA</sequence>
<dbReference type="RefSeq" id="WP_390206185.1">
    <property type="nucleotide sequence ID" value="NZ_JBHSZC010000001.1"/>
</dbReference>
<proteinExistence type="predicted"/>
<dbReference type="EMBL" id="JBHTAX010000001">
    <property type="protein sequence ID" value="MFC7191449.1"/>
    <property type="molecule type" value="Genomic_DNA"/>
</dbReference>
<gene>
    <name evidence="1" type="ORF">ACFQL7_17685</name>
</gene>
<reference evidence="1 2" key="1">
    <citation type="journal article" date="2019" name="Int. J. Syst. Evol. Microbiol.">
        <title>The Global Catalogue of Microorganisms (GCM) 10K type strain sequencing project: providing services to taxonomists for standard genome sequencing and annotation.</title>
        <authorList>
            <consortium name="The Broad Institute Genomics Platform"/>
            <consortium name="The Broad Institute Genome Sequencing Center for Infectious Disease"/>
            <person name="Wu L."/>
            <person name="Ma J."/>
        </authorList>
    </citation>
    <scope>NUCLEOTIDE SEQUENCE [LARGE SCALE GENOMIC DNA]</scope>
    <source>
        <strain evidence="1 2">RDMS1</strain>
    </source>
</reference>
<dbReference type="AlphaFoldDB" id="A0ABD5YTY4"/>
<dbReference type="Proteomes" id="UP001596417">
    <property type="component" value="Unassembled WGS sequence"/>
</dbReference>
<name>A0ABD5YTY4_9EURY</name>
<protein>
    <submittedName>
        <fullName evidence="1">Uncharacterized protein</fullName>
    </submittedName>
</protein>
<accession>A0ABD5YTY4</accession>
<organism evidence="1 2">
    <name type="scientific">Halocatena marina</name>
    <dbReference type="NCBI Taxonomy" id="2934937"/>
    <lineage>
        <taxon>Archaea</taxon>
        <taxon>Methanobacteriati</taxon>
        <taxon>Methanobacteriota</taxon>
        <taxon>Stenosarchaea group</taxon>
        <taxon>Halobacteria</taxon>
        <taxon>Halobacteriales</taxon>
        <taxon>Natronomonadaceae</taxon>
        <taxon>Halocatena</taxon>
    </lineage>
</organism>
<evidence type="ECO:0000313" key="2">
    <source>
        <dbReference type="Proteomes" id="UP001596417"/>
    </source>
</evidence>
<keyword evidence="2" id="KW-1185">Reference proteome</keyword>
<comment type="caution">
    <text evidence="1">The sequence shown here is derived from an EMBL/GenBank/DDBJ whole genome shotgun (WGS) entry which is preliminary data.</text>
</comment>